<evidence type="ECO:0000313" key="11">
    <source>
        <dbReference type="Proteomes" id="UP000001817"/>
    </source>
</evidence>
<keyword evidence="3 9" id="KW-0055">Arginine biosynthesis</keyword>
<comment type="similarity">
    <text evidence="1 9">Belongs to the ArgJ family.</text>
</comment>
<dbReference type="InterPro" id="IPR016117">
    <property type="entry name" value="ArgJ-like_dom_sf"/>
</dbReference>
<organism evidence="10 11">
    <name type="scientific">Paraburkholderia xenovorans (strain LB400)</name>
    <dbReference type="NCBI Taxonomy" id="266265"/>
    <lineage>
        <taxon>Bacteria</taxon>
        <taxon>Pseudomonadati</taxon>
        <taxon>Pseudomonadota</taxon>
        <taxon>Betaproteobacteria</taxon>
        <taxon>Burkholderiales</taxon>
        <taxon>Burkholderiaceae</taxon>
        <taxon>Paraburkholderia</taxon>
    </lineage>
</organism>
<dbReference type="InterPro" id="IPR002813">
    <property type="entry name" value="Arg_biosynth_ArgJ"/>
</dbReference>
<dbReference type="InterPro" id="IPR042195">
    <property type="entry name" value="ArgJ_beta_C"/>
</dbReference>
<dbReference type="EC" id="2.3.1.35" evidence="9"/>
<feature type="binding site" evidence="9">
    <location>
        <position position="432"/>
    </location>
    <ligand>
        <name>substrate</name>
    </ligand>
</feature>
<dbReference type="Gene3D" id="3.60.70.12">
    <property type="entry name" value="L-amino peptidase D-ALA esterase/amidase"/>
    <property type="match status" value="1"/>
</dbReference>
<dbReference type="FunFam" id="3.10.20.340:FF:000001">
    <property type="entry name" value="Arginine biosynthesis bifunctional protein ArgJ, chloroplastic"/>
    <property type="match status" value="1"/>
</dbReference>
<keyword evidence="5 9" id="KW-0808">Transferase</keyword>
<keyword evidence="6 9" id="KW-0068">Autocatalytic cleavage</keyword>
<dbReference type="EMBL" id="CP000270">
    <property type="protein sequence ID" value="ABE32437.1"/>
    <property type="molecule type" value="Genomic_DNA"/>
</dbReference>
<dbReference type="MEROPS" id="T05.001"/>
<dbReference type="Pfam" id="PF01960">
    <property type="entry name" value="ArgJ"/>
    <property type="match status" value="1"/>
</dbReference>
<dbReference type="FunFam" id="3.60.70.12:FF:000001">
    <property type="entry name" value="Arginine biosynthesis bifunctional protein ArgJ, chloroplastic"/>
    <property type="match status" value="1"/>
</dbReference>
<keyword evidence="9" id="KW-0511">Multifunctional enzyme</keyword>
<dbReference type="AlphaFoldDB" id="Q13U02"/>
<feature type="site" description="Involved in the stabilization of negative charge on the oxyanion by the formation of the oxyanion hole" evidence="9">
    <location>
        <position position="148"/>
    </location>
</feature>
<dbReference type="GO" id="GO:0006526">
    <property type="term" value="P:L-arginine biosynthetic process"/>
    <property type="evidence" value="ECO:0007669"/>
    <property type="project" value="UniProtKB-UniRule"/>
</dbReference>
<dbReference type="PANTHER" id="PTHR23100:SF0">
    <property type="entry name" value="ARGININE BIOSYNTHESIS BIFUNCTIONAL PROTEIN ARGJ, MITOCHONDRIAL"/>
    <property type="match status" value="1"/>
</dbReference>
<dbReference type="PANTHER" id="PTHR23100">
    <property type="entry name" value="ARGININE BIOSYNTHESIS BIFUNCTIONAL PROTEIN ARGJ"/>
    <property type="match status" value="1"/>
</dbReference>
<dbReference type="eggNOG" id="COG1364">
    <property type="taxonomic scope" value="Bacteria"/>
</dbReference>
<protein>
    <recommendedName>
        <fullName evidence="9">Arginine biosynthesis bifunctional protein ArgJ</fullName>
    </recommendedName>
    <domain>
        <recommendedName>
            <fullName evidence="9">Glutamate N-acetyltransferase</fullName>
            <ecNumber evidence="9">2.3.1.35</ecNumber>
        </recommendedName>
        <alternativeName>
            <fullName evidence="9">Ornithine acetyltransferase</fullName>
            <shortName evidence="9">OATase</shortName>
        </alternativeName>
        <alternativeName>
            <fullName evidence="9">Ornithine transacetylase</fullName>
        </alternativeName>
    </domain>
    <domain>
        <recommendedName>
            <fullName evidence="9">Amino-acid acetyltransferase</fullName>
            <ecNumber evidence="9">2.3.1.1</ecNumber>
        </recommendedName>
        <alternativeName>
            <fullName evidence="9">N-acetylglutamate synthase</fullName>
            <shortName evidence="9">AGSase</shortName>
        </alternativeName>
    </domain>
    <component>
        <recommendedName>
            <fullName evidence="9">Arginine biosynthesis bifunctional protein ArgJ alpha chain</fullName>
        </recommendedName>
    </component>
    <component>
        <recommendedName>
            <fullName evidence="9">Arginine biosynthesis bifunctional protein ArgJ beta chain</fullName>
        </recommendedName>
    </component>
</protein>
<comment type="pathway">
    <text evidence="9">Amino-acid biosynthesis; L-arginine biosynthesis; L-ornithine and N-acetyl-L-glutamate from L-glutamate and N(2)-acetyl-L-ornithine (cyclic): step 1/1.</text>
</comment>
<feature type="chain" id="PRO_5023474887" description="Arginine biosynthesis bifunctional protein ArgJ alpha chain" evidence="9">
    <location>
        <begin position="1"/>
        <end position="220"/>
    </location>
</feature>
<feature type="binding site" evidence="9">
    <location>
        <position position="184"/>
    </location>
    <ligand>
        <name>substrate</name>
    </ligand>
</feature>
<feature type="binding site" evidence="9">
    <location>
        <position position="221"/>
    </location>
    <ligand>
        <name>substrate</name>
    </ligand>
</feature>
<dbReference type="GO" id="GO:0004358">
    <property type="term" value="F:L-glutamate N-acetyltransferase activity, acting on acetyl-L-ornithine as donor"/>
    <property type="evidence" value="ECO:0007669"/>
    <property type="project" value="UniProtKB-UniRule"/>
</dbReference>
<comment type="subunit">
    <text evidence="2 9">Heterotetramer of two alpha and two beta chains.</text>
</comment>
<dbReference type="KEGG" id="bxe:Bxe_A0496"/>
<dbReference type="GO" id="GO:0006592">
    <property type="term" value="P:ornithine biosynthetic process"/>
    <property type="evidence" value="ECO:0007669"/>
    <property type="project" value="TreeGrafter"/>
</dbReference>
<comment type="function">
    <text evidence="9">Catalyzes two activities which are involved in the cyclic version of arginine biosynthesis: the synthesis of N-acetylglutamate from glutamate and acetyl-CoA as the acetyl donor, and of ornithine by transacetylation between N(2)-acetylornithine and glutamate.</text>
</comment>
<dbReference type="GO" id="GO:0005737">
    <property type="term" value="C:cytoplasm"/>
    <property type="evidence" value="ECO:0007669"/>
    <property type="project" value="UniProtKB-SubCell"/>
</dbReference>
<keyword evidence="11" id="KW-1185">Reference proteome</keyword>
<keyword evidence="7 9" id="KW-0012">Acyltransferase</keyword>
<sequence>MPGPSVSVSLDAGACRHFLRQVATMAVNFPSIDPAQLHPVAGVSLGWAEANIRKPNRKDVLVISVGEGATVGGVFTQNRFCAAPVTVCRENLDRVRAGGKPIRALVINTGNANAGTGEPGLVAARETCAELARLADITPEQVLPFSTGVILEPLPVDRLKAGLPAALANRKEANWYDAAQAIMTTDTLPKATSRQVTIEGHTVTLTGISKGAGMIRPNMATMLGFLAFDAAVAQPVLDALVRHVADRSFNCITIDGDTSTNDSFILIASGKSSLPAITSTDSPAYAALRDAVTEVAQTLAQLIVRDGEGATKFMTVHVEGGSSVGECRQIAYAIGHSPLVKTAFYASDPNLGRILAAIGYAGVDDLDVGKIDLYLDDVLVATAGGRNPAYREEDGQRVMKKSEIGIRVVLGRGDAQATIWTCDLSHDYVSINADYRS</sequence>
<evidence type="ECO:0000313" key="10">
    <source>
        <dbReference type="EMBL" id="ABE32437.1"/>
    </source>
</evidence>
<evidence type="ECO:0000256" key="6">
    <source>
        <dbReference type="ARBA" id="ARBA00022813"/>
    </source>
</evidence>
<feature type="site" description="Involved in the stabilization of negative charge on the oxyanion by the formation of the oxyanion hole" evidence="9">
    <location>
        <position position="147"/>
    </location>
</feature>
<evidence type="ECO:0000256" key="5">
    <source>
        <dbReference type="ARBA" id="ARBA00022679"/>
    </source>
</evidence>
<gene>
    <name evidence="9" type="primary">argJ</name>
    <name evidence="10" type="ORF">Bxe_A0496</name>
</gene>
<name>Q13U02_PARXL</name>
<evidence type="ECO:0000256" key="8">
    <source>
        <dbReference type="ARBA" id="ARBA00049439"/>
    </source>
</evidence>
<dbReference type="Proteomes" id="UP000001817">
    <property type="component" value="Chromosome 1"/>
</dbReference>
<dbReference type="CDD" id="cd02152">
    <property type="entry name" value="OAT"/>
    <property type="match status" value="1"/>
</dbReference>
<dbReference type="NCBIfam" id="TIGR00120">
    <property type="entry name" value="ArgJ"/>
    <property type="match status" value="1"/>
</dbReference>
<comment type="subcellular location">
    <subcellularLocation>
        <location evidence="9">Cytoplasm</location>
    </subcellularLocation>
</comment>
<dbReference type="EC" id="2.3.1.1" evidence="9"/>
<comment type="pathway">
    <text evidence="9">Amino-acid biosynthesis; L-arginine biosynthesis; N(2)-acetyl-L-ornithine from L-glutamate: step 1/4.</text>
</comment>
<feature type="binding site" evidence="9">
    <location>
        <position position="308"/>
    </location>
    <ligand>
        <name>substrate</name>
    </ligand>
</feature>
<proteinExistence type="inferred from homology"/>
<accession>Q13U02</accession>
<evidence type="ECO:0000256" key="3">
    <source>
        <dbReference type="ARBA" id="ARBA00022571"/>
    </source>
</evidence>
<evidence type="ECO:0000256" key="7">
    <source>
        <dbReference type="ARBA" id="ARBA00023315"/>
    </source>
</evidence>
<dbReference type="HAMAP" id="MF_01106">
    <property type="entry name" value="ArgJ"/>
    <property type="match status" value="1"/>
</dbReference>
<dbReference type="Gene3D" id="3.10.20.340">
    <property type="entry name" value="ArgJ beta chain, C-terminal domain"/>
    <property type="match status" value="1"/>
</dbReference>
<feature type="active site" description="Nucleophile" evidence="9">
    <location>
        <position position="221"/>
    </location>
</feature>
<reference evidence="10 11" key="1">
    <citation type="journal article" date="2006" name="Proc. Natl. Acad. Sci. U.S.A.">
        <title>Burkholderia xenovorans LB400 harbors a multi-replicon, 9.73-Mbp genome shaped for versatility.</title>
        <authorList>
            <person name="Chain P.S."/>
            <person name="Denef V.J."/>
            <person name="Konstantinidis K.T."/>
            <person name="Vergez L.M."/>
            <person name="Agullo L."/>
            <person name="Reyes V.L."/>
            <person name="Hauser L."/>
            <person name="Cordova M."/>
            <person name="Gomez L."/>
            <person name="Gonzalez M."/>
            <person name="Land M."/>
            <person name="Lao V."/>
            <person name="Larimer F."/>
            <person name="LiPuma J.J."/>
            <person name="Mahenthiralingam E."/>
            <person name="Malfatti S.A."/>
            <person name="Marx C.J."/>
            <person name="Parnell J.J."/>
            <person name="Ramette A."/>
            <person name="Richardson P."/>
            <person name="Seeger M."/>
            <person name="Smith D."/>
            <person name="Spilker T."/>
            <person name="Sul W.J."/>
            <person name="Tsoi T.V."/>
            <person name="Ulrich L.E."/>
            <person name="Zhulin I.B."/>
            <person name="Tiedje J.M."/>
        </authorList>
    </citation>
    <scope>NUCLEOTIDE SEQUENCE [LARGE SCALE GENOMIC DNA]</scope>
    <source>
        <strain evidence="10 11">LB400</strain>
    </source>
</reference>
<dbReference type="GO" id="GO:0004042">
    <property type="term" value="F:L-glutamate N-acetyltransferase activity"/>
    <property type="evidence" value="ECO:0007669"/>
    <property type="project" value="UniProtKB-UniRule"/>
</dbReference>
<evidence type="ECO:0000256" key="1">
    <source>
        <dbReference type="ARBA" id="ARBA00006774"/>
    </source>
</evidence>
<comment type="catalytic activity">
    <reaction evidence="8 9">
        <text>N(2)-acetyl-L-ornithine + L-glutamate = N-acetyl-L-glutamate + L-ornithine</text>
        <dbReference type="Rhea" id="RHEA:15349"/>
        <dbReference type="ChEBI" id="CHEBI:29985"/>
        <dbReference type="ChEBI" id="CHEBI:44337"/>
        <dbReference type="ChEBI" id="CHEBI:46911"/>
        <dbReference type="ChEBI" id="CHEBI:57805"/>
        <dbReference type="EC" id="2.3.1.35"/>
    </reaction>
</comment>
<evidence type="ECO:0000256" key="4">
    <source>
        <dbReference type="ARBA" id="ARBA00022605"/>
    </source>
</evidence>
<evidence type="ECO:0000256" key="9">
    <source>
        <dbReference type="HAMAP-Rule" id="MF_01106"/>
    </source>
</evidence>
<keyword evidence="4 9" id="KW-0028">Amino-acid biosynthesis</keyword>
<keyword evidence="9" id="KW-0963">Cytoplasm</keyword>
<feature type="chain" id="PRO_5023474886" description="Arginine biosynthesis bifunctional protein ArgJ beta chain" evidence="9">
    <location>
        <begin position="221"/>
        <end position="437"/>
    </location>
</feature>
<feature type="site" description="Cleavage; by autolysis" evidence="9">
    <location>
        <begin position="220"/>
        <end position="221"/>
    </location>
</feature>
<evidence type="ECO:0000256" key="2">
    <source>
        <dbReference type="ARBA" id="ARBA00011475"/>
    </source>
</evidence>
<dbReference type="NCBIfam" id="NF003802">
    <property type="entry name" value="PRK05388.1"/>
    <property type="match status" value="1"/>
</dbReference>
<feature type="binding site" evidence="9">
    <location>
        <position position="437"/>
    </location>
    <ligand>
        <name>substrate</name>
    </ligand>
</feature>
<comment type="catalytic activity">
    <reaction evidence="9">
        <text>L-glutamate + acetyl-CoA = N-acetyl-L-glutamate + CoA + H(+)</text>
        <dbReference type="Rhea" id="RHEA:24292"/>
        <dbReference type="ChEBI" id="CHEBI:15378"/>
        <dbReference type="ChEBI" id="CHEBI:29985"/>
        <dbReference type="ChEBI" id="CHEBI:44337"/>
        <dbReference type="ChEBI" id="CHEBI:57287"/>
        <dbReference type="ChEBI" id="CHEBI:57288"/>
        <dbReference type="EC" id="2.3.1.1"/>
    </reaction>
</comment>
<dbReference type="UniPathway" id="UPA00068">
    <property type="reaction ID" value="UER00106"/>
</dbReference>
<feature type="binding site" evidence="9">
    <location>
        <position position="210"/>
    </location>
    <ligand>
        <name>substrate</name>
    </ligand>
</feature>
<dbReference type="STRING" id="266265.Bxe_A0496"/>
<dbReference type="SUPFAM" id="SSF56266">
    <property type="entry name" value="DmpA/ArgJ-like"/>
    <property type="match status" value="1"/>
</dbReference>